<gene>
    <name evidence="2" type="ORF">DVS28_a3718</name>
</gene>
<evidence type="ECO:0000313" key="2">
    <source>
        <dbReference type="EMBL" id="AXV08391.1"/>
    </source>
</evidence>
<dbReference type="GO" id="GO:0044877">
    <property type="term" value="F:protein-containing complex binding"/>
    <property type="evidence" value="ECO:0007669"/>
    <property type="project" value="TreeGrafter"/>
</dbReference>
<organism evidence="2 3">
    <name type="scientific">Euzebya pacifica</name>
    <dbReference type="NCBI Taxonomy" id="1608957"/>
    <lineage>
        <taxon>Bacteria</taxon>
        <taxon>Bacillati</taxon>
        <taxon>Actinomycetota</taxon>
        <taxon>Nitriliruptoria</taxon>
        <taxon>Euzebyales</taxon>
    </lineage>
</organism>
<proteinExistence type="predicted"/>
<dbReference type="InterPro" id="IPR036291">
    <property type="entry name" value="NAD(P)-bd_dom_sf"/>
</dbReference>
<keyword evidence="3" id="KW-1185">Reference proteome</keyword>
<evidence type="ECO:0000259" key="1">
    <source>
        <dbReference type="Pfam" id="PF13460"/>
    </source>
</evidence>
<dbReference type="PANTHER" id="PTHR12126">
    <property type="entry name" value="NADH-UBIQUINONE OXIDOREDUCTASE 39 KDA SUBUNIT-RELATED"/>
    <property type="match status" value="1"/>
</dbReference>
<dbReference type="PANTHER" id="PTHR12126:SF11">
    <property type="entry name" value="NADH DEHYDROGENASE [UBIQUINONE] 1 ALPHA SUBCOMPLEX SUBUNIT 9, MITOCHONDRIAL"/>
    <property type="match status" value="1"/>
</dbReference>
<dbReference type="InterPro" id="IPR051207">
    <property type="entry name" value="ComplexI_NDUFA9_subunit"/>
</dbReference>
<dbReference type="KEGG" id="euz:DVS28_a3718"/>
<dbReference type="Pfam" id="PF13460">
    <property type="entry name" value="NAD_binding_10"/>
    <property type="match status" value="1"/>
</dbReference>
<reference evidence="2 3" key="1">
    <citation type="submission" date="2018-09" db="EMBL/GenBank/DDBJ databases">
        <title>Complete genome sequence of Euzebya sp. DY32-46 isolated from seawater of Pacific Ocean.</title>
        <authorList>
            <person name="Xu L."/>
            <person name="Wu Y.-H."/>
            <person name="Xu X.-W."/>
        </authorList>
    </citation>
    <scope>NUCLEOTIDE SEQUENCE [LARGE SCALE GENOMIC DNA]</scope>
    <source>
        <strain evidence="2 3">DY32-46</strain>
    </source>
</reference>
<dbReference type="AlphaFoldDB" id="A0A346Y1P4"/>
<evidence type="ECO:0000313" key="3">
    <source>
        <dbReference type="Proteomes" id="UP000264006"/>
    </source>
</evidence>
<name>A0A346Y1P4_9ACTN</name>
<dbReference type="EMBL" id="CP031165">
    <property type="protein sequence ID" value="AXV08391.1"/>
    <property type="molecule type" value="Genomic_DNA"/>
</dbReference>
<dbReference type="OrthoDB" id="5242494at2"/>
<dbReference type="InterPro" id="IPR016040">
    <property type="entry name" value="NAD(P)-bd_dom"/>
</dbReference>
<dbReference type="Proteomes" id="UP000264006">
    <property type="component" value="Chromosome"/>
</dbReference>
<protein>
    <submittedName>
        <fullName evidence="2">NAD-dependent epimerase/dehydratase</fullName>
    </submittedName>
</protein>
<sequence length="269" mass="27682">MPVMVVGVENVVGRRAVELLVPRGGEVRVFVQAAAPDGGGEERLADPDTFRAMGCKVAHGFLDDEAHLETALEQVHTVLLLAGRPTDDPDVHLDRVATVISAAIGAGCRRLVLLSDLAASEPGDNAWLEALAEAESLAADAPMESVVLRSALLYGHDDPLTVALAAGAAGEGAPGAHWPIAADDVAMAAVLADAERELDTSLHVVVDVAGPVRVTTAELVGALADVVPAADGEPLPPAALDLVHRVVERPDNALGVSGAMLEDFSAPIR</sequence>
<dbReference type="Gene3D" id="3.40.50.720">
    <property type="entry name" value="NAD(P)-binding Rossmann-like Domain"/>
    <property type="match status" value="1"/>
</dbReference>
<accession>A0A346Y1P4</accession>
<dbReference type="RefSeq" id="WP_114592738.1">
    <property type="nucleotide sequence ID" value="NZ_CP031165.1"/>
</dbReference>
<feature type="domain" description="NAD(P)-binding" evidence="1">
    <location>
        <begin position="12"/>
        <end position="188"/>
    </location>
</feature>
<dbReference type="SUPFAM" id="SSF51735">
    <property type="entry name" value="NAD(P)-binding Rossmann-fold domains"/>
    <property type="match status" value="1"/>
</dbReference>